<organism evidence="2 3">
    <name type="scientific">Aldrovandia affinis</name>
    <dbReference type="NCBI Taxonomy" id="143900"/>
    <lineage>
        <taxon>Eukaryota</taxon>
        <taxon>Metazoa</taxon>
        <taxon>Chordata</taxon>
        <taxon>Craniata</taxon>
        <taxon>Vertebrata</taxon>
        <taxon>Euteleostomi</taxon>
        <taxon>Actinopterygii</taxon>
        <taxon>Neopterygii</taxon>
        <taxon>Teleostei</taxon>
        <taxon>Notacanthiformes</taxon>
        <taxon>Halosauridae</taxon>
        <taxon>Aldrovandia</taxon>
    </lineage>
</organism>
<feature type="compositionally biased region" description="Basic and acidic residues" evidence="1">
    <location>
        <begin position="162"/>
        <end position="171"/>
    </location>
</feature>
<dbReference type="Proteomes" id="UP001221898">
    <property type="component" value="Unassembled WGS sequence"/>
</dbReference>
<dbReference type="EMBL" id="JAINUG010000028">
    <property type="protein sequence ID" value="KAJ8409977.1"/>
    <property type="molecule type" value="Genomic_DNA"/>
</dbReference>
<accession>A0AAD7WUR0</accession>
<reference evidence="2" key="1">
    <citation type="journal article" date="2023" name="Science">
        <title>Genome structures resolve the early diversification of teleost fishes.</title>
        <authorList>
            <person name="Parey E."/>
            <person name="Louis A."/>
            <person name="Montfort J."/>
            <person name="Bouchez O."/>
            <person name="Roques C."/>
            <person name="Iampietro C."/>
            <person name="Lluch J."/>
            <person name="Castinel A."/>
            <person name="Donnadieu C."/>
            <person name="Desvignes T."/>
            <person name="Floi Bucao C."/>
            <person name="Jouanno E."/>
            <person name="Wen M."/>
            <person name="Mejri S."/>
            <person name="Dirks R."/>
            <person name="Jansen H."/>
            <person name="Henkel C."/>
            <person name="Chen W.J."/>
            <person name="Zahm M."/>
            <person name="Cabau C."/>
            <person name="Klopp C."/>
            <person name="Thompson A.W."/>
            <person name="Robinson-Rechavi M."/>
            <person name="Braasch I."/>
            <person name="Lecointre G."/>
            <person name="Bobe J."/>
            <person name="Postlethwait J.H."/>
            <person name="Berthelot C."/>
            <person name="Roest Crollius H."/>
            <person name="Guiguen Y."/>
        </authorList>
    </citation>
    <scope>NUCLEOTIDE SEQUENCE</scope>
    <source>
        <strain evidence="2">NC1722</strain>
    </source>
</reference>
<dbReference type="AlphaFoldDB" id="A0AAD7WUR0"/>
<evidence type="ECO:0000313" key="3">
    <source>
        <dbReference type="Proteomes" id="UP001221898"/>
    </source>
</evidence>
<name>A0AAD7WUR0_9TELE</name>
<proteinExistence type="predicted"/>
<comment type="caution">
    <text evidence="2">The sequence shown here is derived from an EMBL/GenBank/DDBJ whole genome shotgun (WGS) entry which is preliminary data.</text>
</comment>
<evidence type="ECO:0000313" key="2">
    <source>
        <dbReference type="EMBL" id="KAJ8409977.1"/>
    </source>
</evidence>
<protein>
    <submittedName>
        <fullName evidence="2">Uncharacterized protein</fullName>
    </submittedName>
</protein>
<keyword evidence="3" id="KW-1185">Reference proteome</keyword>
<evidence type="ECO:0000256" key="1">
    <source>
        <dbReference type="SAM" id="MobiDB-lite"/>
    </source>
</evidence>
<sequence length="171" mass="17905">MSCQLALETSASGGVRQWREARLALGGSLQKGVKRCLSQCLCHTLLAMPPSAEPGKVPYGNGAKAQPQEGGSGGEPQKARLETDTASSKRGMESDNEEEKEHTGEMSEAPGMNTEVVVGDAPTDDSVSALGSGGEKAIRMTKRGFKGEEGTVGKRGALRKTAPGEKKQTEM</sequence>
<feature type="region of interest" description="Disordered" evidence="1">
    <location>
        <begin position="53"/>
        <end position="171"/>
    </location>
</feature>
<gene>
    <name evidence="2" type="ORF">AAFF_G00210180</name>
</gene>